<dbReference type="InterPro" id="IPR013103">
    <property type="entry name" value="RVT_2"/>
</dbReference>
<comment type="caution">
    <text evidence="3">The sequence shown here is derived from an EMBL/GenBank/DDBJ whole genome shotgun (WGS) entry which is preliminary data.</text>
</comment>
<dbReference type="EMBL" id="BKCJ010000887">
    <property type="protein sequence ID" value="GEU37108.1"/>
    <property type="molecule type" value="Genomic_DNA"/>
</dbReference>
<feature type="compositionally biased region" description="Basic and acidic residues" evidence="1">
    <location>
        <begin position="451"/>
        <end position="460"/>
    </location>
</feature>
<name>A0A6L2JJE8_TANCI</name>
<dbReference type="Pfam" id="PF14223">
    <property type="entry name" value="Retrotran_gag_2"/>
    <property type="match status" value="1"/>
</dbReference>
<feature type="compositionally biased region" description="Basic and acidic residues" evidence="1">
    <location>
        <begin position="598"/>
        <end position="613"/>
    </location>
</feature>
<evidence type="ECO:0000256" key="1">
    <source>
        <dbReference type="SAM" id="MobiDB-lite"/>
    </source>
</evidence>
<dbReference type="AlphaFoldDB" id="A0A6L2JJE8"/>
<accession>A0A6L2JJE8</accession>
<feature type="domain" description="Reverse transcriptase Ty1/copia-type" evidence="2">
    <location>
        <begin position="725"/>
        <end position="821"/>
    </location>
</feature>
<protein>
    <recommendedName>
        <fullName evidence="2">Reverse transcriptase Ty1/copia-type domain-containing protein</fullName>
    </recommendedName>
</protein>
<proteinExistence type="predicted"/>
<feature type="region of interest" description="Disordered" evidence="1">
    <location>
        <begin position="598"/>
        <end position="636"/>
    </location>
</feature>
<organism evidence="3">
    <name type="scientific">Tanacetum cinerariifolium</name>
    <name type="common">Dalmatian daisy</name>
    <name type="synonym">Chrysanthemum cinerariifolium</name>
    <dbReference type="NCBI Taxonomy" id="118510"/>
    <lineage>
        <taxon>Eukaryota</taxon>
        <taxon>Viridiplantae</taxon>
        <taxon>Streptophyta</taxon>
        <taxon>Embryophyta</taxon>
        <taxon>Tracheophyta</taxon>
        <taxon>Spermatophyta</taxon>
        <taxon>Magnoliopsida</taxon>
        <taxon>eudicotyledons</taxon>
        <taxon>Gunneridae</taxon>
        <taxon>Pentapetalae</taxon>
        <taxon>asterids</taxon>
        <taxon>campanulids</taxon>
        <taxon>Asterales</taxon>
        <taxon>Asteraceae</taxon>
        <taxon>Asteroideae</taxon>
        <taxon>Anthemideae</taxon>
        <taxon>Anthemidinae</taxon>
        <taxon>Tanacetum</taxon>
    </lineage>
</organism>
<dbReference type="Pfam" id="PF07727">
    <property type="entry name" value="RVT_2"/>
    <property type="match status" value="1"/>
</dbReference>
<dbReference type="PANTHER" id="PTHR11439:SF495">
    <property type="entry name" value="REVERSE TRANSCRIPTASE, RNA-DEPENDENT DNA POLYMERASE-RELATED"/>
    <property type="match status" value="1"/>
</dbReference>
<gene>
    <name evidence="3" type="ORF">Tci_009086</name>
</gene>
<reference evidence="3" key="1">
    <citation type="journal article" date="2019" name="Sci. Rep.">
        <title>Draft genome of Tanacetum cinerariifolium, the natural source of mosquito coil.</title>
        <authorList>
            <person name="Yamashiro T."/>
            <person name="Shiraishi A."/>
            <person name="Satake H."/>
            <person name="Nakayama K."/>
        </authorList>
    </citation>
    <scope>NUCLEOTIDE SEQUENCE</scope>
</reference>
<sequence>MRMEQYLTHTDYALWEVIVNGDAPEAIASVNGGAEATVPPKTTAEKIARRNELKAKITLLLAIPDEHLLKFHGIKDAKTLWEAIKTRFRGNKESKKMQKTILKQQYENFVASRFEGLDKTYDRFQKLISQLEIHGEVISQEDANLKLLRSMPPAWNTHILIMRNKFDLDTLSMDDLYNNFKVYEAEINGQSSSSLNSQNVAFVSSNNTSSTNKTVNTAHNNEDLEQIDTDDLKEMDLKCQVSMLTMRVKIFIKKTRRNLNFNYKETIGFDKTKVECYNYHIRGHFARECSAPKSQGNRNGNTTRRVVPVETPANALVVTDGMRYDWSYQAEEGPTYFALMAFSSPGSSSSDTKTILGYDSQLTERDLSNKSDVFESAYDSSVNESEEDNNQANDRYKAGKGYHAVPPPYTGNFMPLRPDLSFTGLDDSIFNSAISKIVTNMHETDTSTSKTSKESIEKPKTNKPSHAKINFVKSDENTKKSVIEQHTYKQAENLRKSQKSRVDKRDWNEMMTQKLGNGFEFKKKACFVCGNLYHLIKDLITNSGRVQVNAAKQSSPRAVASTSTARYVNTAANRPTVNEIDRGFVAFGGSPKGVLKAQNKDAGEVPNKGDDGVSKGSGIDDQYKTDSSTQNVGTAEPSINTASANINIGSLNINIVGPNDPSMPYLEETGIFDDVYDDRKVGAEADTNNLERSTVLHQQAEKNKSQRLSELLICLFSLSTRTQKDLPNGKRAIGTKWVFRNKKYKRGIVIKNKARLVVQGHTQEEGIDYDEVFAHVARIEAIRIFLAYASFMGFIVYQMDVKSIFLYGTIEEEVFQVTPKTSLFYAIKRNFRYLKGQPKLGLWYPRDSPFELEAFSYSNYVGASLDRKSIKGEYVAAASCYKQVLWIQNQMLDYGFNLMNTKIYIDNESTIYGLSEEFRVTYDEIQTATVRAVDNGEQQIITTVDGKEFTITEASVRRHLQLLDANSITVL</sequence>
<feature type="compositionally biased region" description="Polar residues" evidence="1">
    <location>
        <begin position="625"/>
        <end position="636"/>
    </location>
</feature>
<evidence type="ECO:0000313" key="3">
    <source>
        <dbReference type="EMBL" id="GEU37108.1"/>
    </source>
</evidence>
<dbReference type="PANTHER" id="PTHR11439">
    <property type="entry name" value="GAG-POL-RELATED RETROTRANSPOSON"/>
    <property type="match status" value="1"/>
</dbReference>
<feature type="region of interest" description="Disordered" evidence="1">
    <location>
        <begin position="442"/>
        <end position="466"/>
    </location>
</feature>
<evidence type="ECO:0000259" key="2">
    <source>
        <dbReference type="Pfam" id="PF07727"/>
    </source>
</evidence>